<evidence type="ECO:0000256" key="1">
    <source>
        <dbReference type="SAM" id="MobiDB-lite"/>
    </source>
</evidence>
<organism evidence="2 4">
    <name type="scientific">Limnoraphis robusta CS-951</name>
    <dbReference type="NCBI Taxonomy" id="1637645"/>
    <lineage>
        <taxon>Bacteria</taxon>
        <taxon>Bacillati</taxon>
        <taxon>Cyanobacteriota</taxon>
        <taxon>Cyanophyceae</taxon>
        <taxon>Oscillatoriophycideae</taxon>
        <taxon>Oscillatoriales</taxon>
        <taxon>Sirenicapillariaceae</taxon>
        <taxon>Limnoraphis</taxon>
    </lineage>
</organism>
<dbReference type="Proteomes" id="UP000033607">
    <property type="component" value="Unassembled WGS sequence"/>
</dbReference>
<dbReference type="EMBL" id="LATL02000073">
    <property type="protein sequence ID" value="KKD38108.1"/>
    <property type="molecule type" value="Genomic_DNA"/>
</dbReference>
<protein>
    <submittedName>
        <fullName evidence="2">Uncharacterized protein</fullName>
    </submittedName>
</protein>
<dbReference type="InterPro" id="IPR021787">
    <property type="entry name" value="DUF3352"/>
</dbReference>
<dbReference type="EMBL" id="LATL02000062">
    <property type="protein sequence ID" value="KMW70763.1"/>
    <property type="molecule type" value="Genomic_DNA"/>
</dbReference>
<feature type="region of interest" description="Disordered" evidence="1">
    <location>
        <begin position="555"/>
        <end position="577"/>
    </location>
</feature>
<evidence type="ECO:0000313" key="3">
    <source>
        <dbReference type="EMBL" id="KMW70763.1"/>
    </source>
</evidence>
<accession>A0A0F5YH87</accession>
<evidence type="ECO:0000313" key="4">
    <source>
        <dbReference type="Proteomes" id="UP000033607"/>
    </source>
</evidence>
<sequence>MMYKNKSSLWLTLGAAALLIGGGFATYYVVVSRKALENVPIGATIVPQDAMMAVSFSTEPKQWEKLREYGTTESKAALNKTIGQWRDRLFTNSGFDYQKDIQPWVGDQVMVAWLPHQTITSGTLPKPDSPPSSPTEPAMVMVFPIDNPQKAQEVLAQPKLLTEGDVVERTYRGIEIIETQGLPTQNYSIAVLGEKFLLVTTDANATDRTIDTFRGEASIAKTTGYASAIEKIKTSRAFAEIYLNIPVAASVASFTSAQPIAPENLEKLQQHQGFASSVVLESGGIGFKGISWYKPSSQKTLVVENKSQNMLRRIPNNAIMVMAGGNLQRLWQDYSKDAASNPIAPLSPEALSSSLKKATEMDLEKDFLSWMGGEFALSLIPAIPNKQTPQKFSAGLALMLETSDRKAAETTLEKLDQVMKSKKFQVESTQIQGKPVIQWTSPYGGFSVTRGWLDENVLFATLGAPVANQILPLPSEVITSNPLFKGTLPTELSPNNGSFFVDVERVFDRRNLSLPQLPPQQAVWSNAIRSIGVTAAVVSDRSTRYDAFVKIKDGVQPTLPAPTQPTPTPEDENTPPE</sequence>
<dbReference type="RefSeq" id="WP_046278525.1">
    <property type="nucleotide sequence ID" value="NZ_LATL02000062.1"/>
</dbReference>
<dbReference type="Pfam" id="PF11832">
    <property type="entry name" value="DUF3352"/>
    <property type="match status" value="1"/>
</dbReference>
<dbReference type="OrthoDB" id="451203at2"/>
<evidence type="ECO:0000313" key="2">
    <source>
        <dbReference type="EMBL" id="KKD38108.1"/>
    </source>
</evidence>
<dbReference type="AlphaFoldDB" id="A0A0F5YH87"/>
<name>A0A0F5YH87_9CYAN</name>
<feature type="compositionally biased region" description="Pro residues" evidence="1">
    <location>
        <begin position="559"/>
        <end position="568"/>
    </location>
</feature>
<reference evidence="2 4" key="1">
    <citation type="submission" date="2015-06" db="EMBL/GenBank/DDBJ databases">
        <title>Draft genome assembly of filamentous brackish cyanobacterium Limnoraphis robusta strain CS-951.</title>
        <authorList>
            <person name="Willis A."/>
            <person name="Parks M."/>
            <person name="Burford M.A."/>
        </authorList>
    </citation>
    <scope>NUCLEOTIDE SEQUENCE [LARGE SCALE GENOMIC DNA]</scope>
    <source>
        <strain evidence="2 4">CS-951</strain>
    </source>
</reference>
<proteinExistence type="predicted"/>
<gene>
    <name evidence="2" type="ORF">WN50_10695</name>
    <name evidence="3" type="ORF">WN50_32830</name>
</gene>
<comment type="caution">
    <text evidence="2">The sequence shown here is derived from an EMBL/GenBank/DDBJ whole genome shotgun (WGS) entry which is preliminary data.</text>
</comment>
<dbReference type="PATRIC" id="fig|1637645.4.peg.1169"/>